<dbReference type="AlphaFoldDB" id="A0A8T1K603"/>
<organism evidence="1 2">
    <name type="scientific">Phytophthora cactorum</name>
    <dbReference type="NCBI Taxonomy" id="29920"/>
    <lineage>
        <taxon>Eukaryota</taxon>
        <taxon>Sar</taxon>
        <taxon>Stramenopiles</taxon>
        <taxon>Oomycota</taxon>
        <taxon>Peronosporomycetes</taxon>
        <taxon>Peronosporales</taxon>
        <taxon>Peronosporaceae</taxon>
        <taxon>Phytophthora</taxon>
    </lineage>
</organism>
<protein>
    <submittedName>
        <fullName evidence="1">Uncharacterized protein</fullName>
    </submittedName>
</protein>
<dbReference type="EMBL" id="RCMK01000841">
    <property type="protein sequence ID" value="KAG2910440.1"/>
    <property type="molecule type" value="Genomic_DNA"/>
</dbReference>
<gene>
    <name evidence="1" type="ORF">PC117_g19406</name>
</gene>
<dbReference type="Proteomes" id="UP000736787">
    <property type="component" value="Unassembled WGS sequence"/>
</dbReference>
<sequence length="37" mass="4215">MATYSVSVGQMALRQFLMHLAKMARGELREFAARQKS</sequence>
<proteinExistence type="predicted"/>
<accession>A0A8T1K603</accession>
<evidence type="ECO:0000313" key="1">
    <source>
        <dbReference type="EMBL" id="KAG2910440.1"/>
    </source>
</evidence>
<evidence type="ECO:0000313" key="2">
    <source>
        <dbReference type="Proteomes" id="UP000736787"/>
    </source>
</evidence>
<comment type="caution">
    <text evidence="1">The sequence shown here is derived from an EMBL/GenBank/DDBJ whole genome shotgun (WGS) entry which is preliminary data.</text>
</comment>
<reference evidence="1" key="1">
    <citation type="submission" date="2018-10" db="EMBL/GenBank/DDBJ databases">
        <title>Effector identification in a new, highly contiguous assembly of the strawberry crown rot pathogen Phytophthora cactorum.</title>
        <authorList>
            <person name="Armitage A.D."/>
            <person name="Nellist C.F."/>
            <person name="Bates H."/>
            <person name="Vickerstaff R.J."/>
            <person name="Harrison R.J."/>
        </authorList>
    </citation>
    <scope>NUCLEOTIDE SEQUENCE</scope>
    <source>
        <strain evidence="1">4040</strain>
    </source>
</reference>
<name>A0A8T1K603_9STRA</name>